<comment type="caution">
    <text evidence="1">The sequence shown here is derived from an EMBL/GenBank/DDBJ whole genome shotgun (WGS) entry which is preliminary data.</text>
</comment>
<protein>
    <submittedName>
        <fullName evidence="1">Uncharacterized protein</fullName>
    </submittedName>
</protein>
<dbReference type="Proteomes" id="UP001281147">
    <property type="component" value="Unassembled WGS sequence"/>
</dbReference>
<evidence type="ECO:0000313" key="2">
    <source>
        <dbReference type="Proteomes" id="UP001281147"/>
    </source>
</evidence>
<reference evidence="1" key="1">
    <citation type="submission" date="2023-07" db="EMBL/GenBank/DDBJ databases">
        <title>Black Yeasts Isolated from many extreme environments.</title>
        <authorList>
            <person name="Coleine C."/>
            <person name="Stajich J.E."/>
            <person name="Selbmann L."/>
        </authorList>
    </citation>
    <scope>NUCLEOTIDE SEQUENCE</scope>
    <source>
        <strain evidence="1">CCFEE 5714</strain>
    </source>
</reference>
<evidence type="ECO:0000313" key="1">
    <source>
        <dbReference type="EMBL" id="KAK3721996.1"/>
    </source>
</evidence>
<proteinExistence type="predicted"/>
<gene>
    <name evidence="1" type="ORF">LTR37_002812</name>
</gene>
<dbReference type="EMBL" id="JAUTXU010000015">
    <property type="protein sequence ID" value="KAK3721996.1"/>
    <property type="molecule type" value="Genomic_DNA"/>
</dbReference>
<organism evidence="1 2">
    <name type="scientific">Vermiconidia calcicola</name>
    <dbReference type="NCBI Taxonomy" id="1690605"/>
    <lineage>
        <taxon>Eukaryota</taxon>
        <taxon>Fungi</taxon>
        <taxon>Dikarya</taxon>
        <taxon>Ascomycota</taxon>
        <taxon>Pezizomycotina</taxon>
        <taxon>Dothideomycetes</taxon>
        <taxon>Dothideomycetidae</taxon>
        <taxon>Mycosphaerellales</taxon>
        <taxon>Extremaceae</taxon>
        <taxon>Vermiconidia</taxon>
    </lineage>
</organism>
<keyword evidence="2" id="KW-1185">Reference proteome</keyword>
<name>A0ACC3NS81_9PEZI</name>
<sequence>MRPSTLITTLCALSTSALAQNFDVSSFDLSALTASAGNIASPFAGANPTSLLESAGARATEALQSLSDLAATATGPLGRSLRAQQTTLANLLSQVENSQTEMLSGLQGTRTGGADPTGSAGASASAAATGSDLSAGLAAATGVPLAAGAAAIGMAALALL</sequence>
<accession>A0ACC3NS81</accession>